<gene>
    <name evidence="1" type="ORF">FHX50_002158</name>
</gene>
<sequence>MLMHAHVLESFARYVAPELGWVPATEGPATGYTREELSAYGV</sequence>
<accession>A0A839QVW9</accession>
<protein>
    <submittedName>
        <fullName evidence="1">Uncharacterized protein</fullName>
    </submittedName>
</protein>
<reference evidence="1 2" key="1">
    <citation type="submission" date="2020-08" db="EMBL/GenBank/DDBJ databases">
        <title>Sequencing the genomes of 1000 actinobacteria strains.</title>
        <authorList>
            <person name="Klenk H.-P."/>
        </authorList>
    </citation>
    <scope>NUCLEOTIDE SEQUENCE [LARGE SCALE GENOMIC DNA]</scope>
    <source>
        <strain evidence="1 2">DSM 23040</strain>
    </source>
</reference>
<dbReference type="AlphaFoldDB" id="A0A839QVW9"/>
<dbReference type="EMBL" id="JACHWP010000014">
    <property type="protein sequence ID" value="MBB3023855.1"/>
    <property type="molecule type" value="Genomic_DNA"/>
</dbReference>
<proteinExistence type="predicted"/>
<evidence type="ECO:0000313" key="2">
    <source>
        <dbReference type="Proteomes" id="UP000568050"/>
    </source>
</evidence>
<organism evidence="1 2">
    <name type="scientific">Helcobacillus massiliensis</name>
    <dbReference type="NCBI Taxonomy" id="521392"/>
    <lineage>
        <taxon>Bacteria</taxon>
        <taxon>Bacillati</taxon>
        <taxon>Actinomycetota</taxon>
        <taxon>Actinomycetes</taxon>
        <taxon>Micrococcales</taxon>
        <taxon>Dermabacteraceae</taxon>
        <taxon>Helcobacillus</taxon>
    </lineage>
</organism>
<evidence type="ECO:0000313" key="1">
    <source>
        <dbReference type="EMBL" id="MBB3023855.1"/>
    </source>
</evidence>
<dbReference type="RefSeq" id="WP_259923696.1">
    <property type="nucleotide sequence ID" value="NZ_CBCSFZ010000033.1"/>
</dbReference>
<keyword evidence="2" id="KW-1185">Reference proteome</keyword>
<comment type="caution">
    <text evidence="1">The sequence shown here is derived from an EMBL/GenBank/DDBJ whole genome shotgun (WGS) entry which is preliminary data.</text>
</comment>
<name>A0A839QVW9_9MICO</name>
<dbReference type="Proteomes" id="UP000568050">
    <property type="component" value="Unassembled WGS sequence"/>
</dbReference>